<evidence type="ECO:0000313" key="1">
    <source>
        <dbReference type="EMBL" id="CAE7331389.1"/>
    </source>
</evidence>
<evidence type="ECO:0000313" key="2">
    <source>
        <dbReference type="Proteomes" id="UP000649617"/>
    </source>
</evidence>
<gene>
    <name evidence="1" type="primary">ANKRD17</name>
    <name evidence="1" type="ORF">SPIL2461_LOCUS7699</name>
</gene>
<comment type="caution">
    <text evidence="1">The sequence shown here is derived from an EMBL/GenBank/DDBJ whole genome shotgun (WGS) entry which is preliminary data.</text>
</comment>
<dbReference type="AlphaFoldDB" id="A0A812NWU3"/>
<sequence length="78" mass="8313">MTQDPSNSILCDPAGSVDAEDDIFCLAVSFLFVQSLRFTFSGSLPGKLGLYHEVSTEANQMLALYGSAVLMVLATGHI</sequence>
<dbReference type="Proteomes" id="UP000649617">
    <property type="component" value="Unassembled WGS sequence"/>
</dbReference>
<organism evidence="1 2">
    <name type="scientific">Symbiodinium pilosum</name>
    <name type="common">Dinoflagellate</name>
    <dbReference type="NCBI Taxonomy" id="2952"/>
    <lineage>
        <taxon>Eukaryota</taxon>
        <taxon>Sar</taxon>
        <taxon>Alveolata</taxon>
        <taxon>Dinophyceae</taxon>
        <taxon>Suessiales</taxon>
        <taxon>Symbiodiniaceae</taxon>
        <taxon>Symbiodinium</taxon>
    </lineage>
</organism>
<accession>A0A812NWU3</accession>
<protein>
    <submittedName>
        <fullName evidence="1">ANKRD17 protein</fullName>
    </submittedName>
</protein>
<keyword evidence="2" id="KW-1185">Reference proteome</keyword>
<name>A0A812NWU3_SYMPI</name>
<reference evidence="1" key="1">
    <citation type="submission" date="2021-02" db="EMBL/GenBank/DDBJ databases">
        <authorList>
            <person name="Dougan E. K."/>
            <person name="Rhodes N."/>
            <person name="Thang M."/>
            <person name="Chan C."/>
        </authorList>
    </citation>
    <scope>NUCLEOTIDE SEQUENCE</scope>
</reference>
<dbReference type="EMBL" id="CAJNIZ010012224">
    <property type="protein sequence ID" value="CAE7331389.1"/>
    <property type="molecule type" value="Genomic_DNA"/>
</dbReference>
<proteinExistence type="predicted"/>